<gene>
    <name evidence="1" type="ORF">IF1G_04831</name>
</gene>
<name>A0A545V3F6_9HYPO</name>
<dbReference type="EMBL" id="SPUK01000006">
    <property type="protein sequence ID" value="TQV96248.1"/>
    <property type="molecule type" value="Genomic_DNA"/>
</dbReference>
<protein>
    <submittedName>
        <fullName evidence="1">Uncharacterized protein</fullName>
    </submittedName>
</protein>
<sequence length="73" mass="8353">MRNEEHGCVAFMSGWRLSCGWRGLAYLATGNWHLDSSWCGSGSDREKRWARDANQLLFDAPHGTIPYLRRAAR</sequence>
<reference evidence="1 2" key="1">
    <citation type="journal article" date="2019" name="Appl. Microbiol. Biotechnol.">
        <title>Genome sequence of Isaria javanica and comparative genome analysis insights into family S53 peptidase evolution in fungal entomopathogens.</title>
        <authorList>
            <person name="Lin R."/>
            <person name="Zhang X."/>
            <person name="Xin B."/>
            <person name="Zou M."/>
            <person name="Gao Y."/>
            <person name="Qin F."/>
            <person name="Hu Q."/>
            <person name="Xie B."/>
            <person name="Cheng X."/>
        </authorList>
    </citation>
    <scope>NUCLEOTIDE SEQUENCE [LARGE SCALE GENOMIC DNA]</scope>
    <source>
        <strain evidence="1 2">IJ1G</strain>
    </source>
</reference>
<evidence type="ECO:0000313" key="1">
    <source>
        <dbReference type="EMBL" id="TQV96248.1"/>
    </source>
</evidence>
<evidence type="ECO:0000313" key="2">
    <source>
        <dbReference type="Proteomes" id="UP000315783"/>
    </source>
</evidence>
<comment type="caution">
    <text evidence="1">The sequence shown here is derived from an EMBL/GenBank/DDBJ whole genome shotgun (WGS) entry which is preliminary data.</text>
</comment>
<dbReference type="AlphaFoldDB" id="A0A545V3F6"/>
<accession>A0A545V3F6</accession>
<proteinExistence type="predicted"/>
<dbReference type="Proteomes" id="UP000315783">
    <property type="component" value="Unassembled WGS sequence"/>
</dbReference>
<organism evidence="1 2">
    <name type="scientific">Cordyceps javanica</name>
    <dbReference type="NCBI Taxonomy" id="43265"/>
    <lineage>
        <taxon>Eukaryota</taxon>
        <taxon>Fungi</taxon>
        <taxon>Dikarya</taxon>
        <taxon>Ascomycota</taxon>
        <taxon>Pezizomycotina</taxon>
        <taxon>Sordariomycetes</taxon>
        <taxon>Hypocreomycetidae</taxon>
        <taxon>Hypocreales</taxon>
        <taxon>Cordycipitaceae</taxon>
        <taxon>Cordyceps</taxon>
    </lineage>
</organism>
<keyword evidence="2" id="KW-1185">Reference proteome</keyword>